<dbReference type="GO" id="GO:1990904">
    <property type="term" value="C:ribonucleoprotein complex"/>
    <property type="evidence" value="ECO:0007669"/>
    <property type="project" value="UniProtKB-KW"/>
</dbReference>
<organism evidence="6 9">
    <name type="scientific">Glycine soja</name>
    <name type="common">Wild soybean</name>
    <dbReference type="NCBI Taxonomy" id="3848"/>
    <lineage>
        <taxon>Eukaryota</taxon>
        <taxon>Viridiplantae</taxon>
        <taxon>Streptophyta</taxon>
        <taxon>Embryophyta</taxon>
        <taxon>Tracheophyta</taxon>
        <taxon>Spermatophyta</taxon>
        <taxon>Magnoliopsida</taxon>
        <taxon>eudicotyledons</taxon>
        <taxon>Gunneridae</taxon>
        <taxon>Pentapetalae</taxon>
        <taxon>rosids</taxon>
        <taxon>fabids</taxon>
        <taxon>Fabales</taxon>
        <taxon>Fabaceae</taxon>
        <taxon>Papilionoideae</taxon>
        <taxon>50 kb inversion clade</taxon>
        <taxon>NPAAA clade</taxon>
        <taxon>indigoferoid/millettioid clade</taxon>
        <taxon>Phaseoleae</taxon>
        <taxon>Glycine</taxon>
        <taxon>Glycine subgen. Soja</taxon>
    </lineage>
</organism>
<dbReference type="Gramene" id="XM_028328589.1">
    <property type="protein sequence ID" value="XP_028184390.1"/>
    <property type="gene ID" value="LOC114371156"/>
</dbReference>
<protein>
    <submittedName>
        <fullName evidence="6">U11/U12 small nuclear ribonucleoprotein 48 kDa protein isoform A</fullName>
    </submittedName>
    <submittedName>
        <fullName evidence="7">U11/U12 small nuclear ribonucleoprotein 48 kDa protein isoform B</fullName>
    </submittedName>
    <submittedName>
        <fullName evidence="8">U11/U12 small nuclear ribonucleoprotein 48 kDa protein isoform C</fullName>
    </submittedName>
</protein>
<evidence type="ECO:0000256" key="2">
    <source>
        <dbReference type="ARBA" id="ARBA00022771"/>
    </source>
</evidence>
<dbReference type="Gramene" id="XM_028328588.1">
    <property type="protein sequence ID" value="XP_028184389.1"/>
    <property type="gene ID" value="LOC114371156"/>
</dbReference>
<reference evidence="6 9" key="1">
    <citation type="submission" date="2018-09" db="EMBL/GenBank/DDBJ databases">
        <title>A high-quality reference genome of wild soybean provides a powerful tool to mine soybean genomes.</title>
        <authorList>
            <person name="Xie M."/>
            <person name="Chung C.Y.L."/>
            <person name="Li M.-W."/>
            <person name="Wong F.-L."/>
            <person name="Chan T.-F."/>
            <person name="Lam H.-M."/>
        </authorList>
    </citation>
    <scope>NUCLEOTIDE SEQUENCE [LARGE SCALE GENOMIC DNA]</scope>
    <source>
        <strain evidence="9">cv. W05</strain>
        <tissue evidence="6">Hypocotyl of etiolated seedlings</tissue>
    </source>
</reference>
<dbReference type="InterPro" id="IPR051591">
    <property type="entry name" value="UPF0224_FAM112_RNA_Proc"/>
</dbReference>
<accession>A0A445INJ4</accession>
<dbReference type="Gramene" id="XM_028328590.1">
    <property type="protein sequence ID" value="XP_028184391.1"/>
    <property type="gene ID" value="LOC114371156"/>
</dbReference>
<dbReference type="GO" id="GO:0008270">
    <property type="term" value="F:zinc ion binding"/>
    <property type="evidence" value="ECO:0007669"/>
    <property type="project" value="UniProtKB-KW"/>
</dbReference>
<dbReference type="InterPro" id="IPR022776">
    <property type="entry name" value="TRM13/UPF0224_CHHC_Znf_dom"/>
</dbReference>
<dbReference type="Gramene" id="XM_028328592.1">
    <property type="protein sequence ID" value="XP_028184393.1"/>
    <property type="gene ID" value="LOC114371156"/>
</dbReference>
<keyword evidence="2" id="KW-0863">Zinc-finger</keyword>
<evidence type="ECO:0000313" key="8">
    <source>
        <dbReference type="EMBL" id="RZB87649.1"/>
    </source>
</evidence>
<dbReference type="EMBL" id="QZWG01000010">
    <property type="protein sequence ID" value="RZB87649.1"/>
    <property type="molecule type" value="Genomic_DNA"/>
</dbReference>
<dbReference type="PROSITE" id="PS51800">
    <property type="entry name" value="ZF_CHHC_U11_48K"/>
    <property type="match status" value="1"/>
</dbReference>
<proteinExistence type="predicted"/>
<evidence type="ECO:0000313" key="6">
    <source>
        <dbReference type="EMBL" id="RZB87647.1"/>
    </source>
</evidence>
<dbReference type="EMBL" id="QZWG01000010">
    <property type="protein sequence ID" value="RZB87648.1"/>
    <property type="molecule type" value="Genomic_DNA"/>
</dbReference>
<feature type="compositionally biased region" description="Basic and acidic residues" evidence="4">
    <location>
        <begin position="605"/>
        <end position="616"/>
    </location>
</feature>
<dbReference type="AlphaFoldDB" id="A0A445INJ4"/>
<feature type="compositionally biased region" description="Basic residues" evidence="4">
    <location>
        <begin position="564"/>
        <end position="574"/>
    </location>
</feature>
<evidence type="ECO:0000256" key="1">
    <source>
        <dbReference type="ARBA" id="ARBA00022723"/>
    </source>
</evidence>
<evidence type="ECO:0000256" key="4">
    <source>
        <dbReference type="SAM" id="MobiDB-lite"/>
    </source>
</evidence>
<feature type="compositionally biased region" description="Basic and acidic residues" evidence="4">
    <location>
        <begin position="626"/>
        <end position="644"/>
    </location>
</feature>
<gene>
    <name evidence="6" type="ORF">D0Y65_027303</name>
</gene>
<feature type="region of interest" description="Disordered" evidence="4">
    <location>
        <begin position="425"/>
        <end position="447"/>
    </location>
</feature>
<sequence length="688" mass="77972">MHAGGLPLVDWILEELVRRQSRLQGVRSSMNPSPSSSSLSSTLTSLNNLITLSNHVLSLTPSPPTLNSNLIQCPFNPHHLLPPPSLFLHHLRCPSSPRPLPDLNPSPSLTYPKTLHNSPSDQLSFYLDSLSNFFYRDSPAVVAFSHADSLTRTASLTLPSFLSLQCADTYTHSIPESASFHAPILPSQYFSIARELDCWNDFPATYSSSVLRAILGLGIANDRDLTDWMIANSPRYGVVIDSSMQHHIFLLCCMCLKSILREASVSVDNQNSLVDCPVTNQALTWLASQVSILYGAANGKAFVLNFVKKCILVGASVLLLFPLGDNAASKQESQNLGTESGDPKEAKPGAQCGEKKNWILNRKISVSQVAAAVAALHERSLLEQKIKGFWFSQQPSNYQLVAEYSYLSEKANEERAKRPDYRPLIDHDSIHLPQSSNQETSREKTREELLAEERDYKRRRMSYRGKKTNQSPLQVMRYMIEDFMDQIKQAGDFESHVKMSEKSGLFPSKPPDRDIPMEANNSRKICNNSPTVTISSLRCSEQQSDSNCCDQSKSLEDAFSRDYKQRKHEHHRSHYCREDQQNADQGKYHRDRRSISPERYSSYSRSREHSSHHNKQDYYSNRKKHDNSSRIKDGWQKDTHRSHISDSFPNNAFSDRYDPSESLVICEDDISSDSKYIKSDKFYDKEGY</sequence>
<evidence type="ECO:0000259" key="5">
    <source>
        <dbReference type="PROSITE" id="PS51800"/>
    </source>
</evidence>
<feature type="region of interest" description="Disordered" evidence="4">
    <location>
        <begin position="562"/>
        <end position="657"/>
    </location>
</feature>
<dbReference type="Pfam" id="PF05253">
    <property type="entry name" value="zf-U11-48K"/>
    <property type="match status" value="1"/>
</dbReference>
<keyword evidence="3" id="KW-0862">Zinc</keyword>
<dbReference type="EMBL" id="QZWG01000010">
    <property type="protein sequence ID" value="RZB87647.1"/>
    <property type="molecule type" value="Genomic_DNA"/>
</dbReference>
<keyword evidence="9" id="KW-1185">Reference proteome</keyword>
<feature type="compositionally biased region" description="Polar residues" evidence="4">
    <location>
        <begin position="519"/>
        <end position="529"/>
    </location>
</feature>
<evidence type="ECO:0000256" key="3">
    <source>
        <dbReference type="ARBA" id="ARBA00022833"/>
    </source>
</evidence>
<dbReference type="PANTHER" id="PTHR21402:SF10">
    <property type="entry name" value="U11_U12 SMALL NUCLEAR RIBONUCLEOPROTEIN 48 KDA PROTEIN"/>
    <property type="match status" value="1"/>
</dbReference>
<dbReference type="Proteomes" id="UP000289340">
    <property type="component" value="Chromosome 10"/>
</dbReference>
<evidence type="ECO:0000313" key="9">
    <source>
        <dbReference type="Proteomes" id="UP000289340"/>
    </source>
</evidence>
<dbReference type="Gramene" id="XM_028328591.1">
    <property type="protein sequence ID" value="XP_028184392.1"/>
    <property type="gene ID" value="LOC114371156"/>
</dbReference>
<feature type="domain" description="CHHC U11-48K-type" evidence="5">
    <location>
        <begin position="70"/>
        <end position="97"/>
    </location>
</feature>
<keyword evidence="6" id="KW-0687">Ribonucleoprotein</keyword>
<keyword evidence="1" id="KW-0479">Metal-binding</keyword>
<feature type="region of interest" description="Disordered" evidence="4">
    <location>
        <begin position="495"/>
        <end position="529"/>
    </location>
</feature>
<evidence type="ECO:0000313" key="7">
    <source>
        <dbReference type="EMBL" id="RZB87648.1"/>
    </source>
</evidence>
<name>A0A445INJ4_GLYSO</name>
<dbReference type="PANTHER" id="PTHR21402">
    <property type="entry name" value="GAMETOCYTE SPECIFIC FACTOR 1-RELATED"/>
    <property type="match status" value="1"/>
</dbReference>
<comment type="caution">
    <text evidence="6">The sequence shown here is derived from an EMBL/GenBank/DDBJ whole genome shotgun (WGS) entry which is preliminary data.</text>
</comment>